<organism evidence="2 3">
    <name type="scientific">Actinidia rufa</name>
    <dbReference type="NCBI Taxonomy" id="165716"/>
    <lineage>
        <taxon>Eukaryota</taxon>
        <taxon>Viridiplantae</taxon>
        <taxon>Streptophyta</taxon>
        <taxon>Embryophyta</taxon>
        <taxon>Tracheophyta</taxon>
        <taxon>Spermatophyta</taxon>
        <taxon>Magnoliopsida</taxon>
        <taxon>eudicotyledons</taxon>
        <taxon>Gunneridae</taxon>
        <taxon>Pentapetalae</taxon>
        <taxon>asterids</taxon>
        <taxon>Ericales</taxon>
        <taxon>Actinidiaceae</taxon>
        <taxon>Actinidia</taxon>
    </lineage>
</organism>
<evidence type="ECO:0000313" key="3">
    <source>
        <dbReference type="Proteomes" id="UP000585474"/>
    </source>
</evidence>
<name>A0A7J0DPE3_9ERIC</name>
<sequence>MLLCAKGAGSEGCVFGGSAMVLVRAPRAPRDLTDSGLELFLGTTSGIRAKFESPESHRSDFDSDRKSISNSDQIQSAQNWRLSIPPDSSRRDKTPTPNCIKIERWTRPHPPPEVRHHDEASAHGLWTKLKEIYREKTFQNKALMRRLVLKLQRGTIVAEQMSEFQRRDQKRGLKKEAIEVKKRGQKKRRDKKNCPRNKIQDQSSEVATTTMMAMDESDVLLAVLADEESDWISDSGNTYHLCRDRDVFSIHVACEGLVRMANNTTKSCWQRNSPVLHSRREIHEGDRGAQGDALRKVQKSDQTREGATSVGCPWKASEERDRVDGAGSEGCVFGGSAMVLVRAPRAPRDLTESGLELVGCESKTVSDGER</sequence>
<evidence type="ECO:0000256" key="1">
    <source>
        <dbReference type="SAM" id="MobiDB-lite"/>
    </source>
</evidence>
<gene>
    <name evidence="2" type="ORF">Acr_00g0058720</name>
</gene>
<keyword evidence="3" id="KW-1185">Reference proteome</keyword>
<accession>A0A7J0DPE3</accession>
<dbReference type="Proteomes" id="UP000585474">
    <property type="component" value="Unassembled WGS sequence"/>
</dbReference>
<dbReference type="AlphaFoldDB" id="A0A7J0DPE3"/>
<proteinExistence type="predicted"/>
<feature type="region of interest" description="Disordered" evidence="1">
    <location>
        <begin position="51"/>
        <end position="97"/>
    </location>
</feature>
<comment type="caution">
    <text evidence="2">The sequence shown here is derived from an EMBL/GenBank/DDBJ whole genome shotgun (WGS) entry which is preliminary data.</text>
</comment>
<protein>
    <submittedName>
        <fullName evidence="2">Uncharacterized protein</fullName>
    </submittedName>
</protein>
<feature type="compositionally biased region" description="Basic residues" evidence="1">
    <location>
        <begin position="183"/>
        <end position="195"/>
    </location>
</feature>
<feature type="compositionally biased region" description="Basic and acidic residues" evidence="1">
    <location>
        <begin position="282"/>
        <end position="304"/>
    </location>
</feature>
<feature type="compositionally biased region" description="Polar residues" evidence="1">
    <location>
        <begin position="68"/>
        <end position="81"/>
    </location>
</feature>
<evidence type="ECO:0000313" key="2">
    <source>
        <dbReference type="EMBL" id="GFS38638.1"/>
    </source>
</evidence>
<reference evidence="3" key="1">
    <citation type="submission" date="2019-07" db="EMBL/GenBank/DDBJ databases">
        <title>De Novo Assembly of kiwifruit Actinidia rufa.</title>
        <authorList>
            <person name="Sugita-Konishi S."/>
            <person name="Sato K."/>
            <person name="Mori E."/>
            <person name="Abe Y."/>
            <person name="Kisaki G."/>
            <person name="Hamano K."/>
            <person name="Suezawa K."/>
            <person name="Otani M."/>
            <person name="Fukuda T."/>
            <person name="Manabe T."/>
            <person name="Gomi K."/>
            <person name="Tabuchi M."/>
            <person name="Akimitsu K."/>
            <person name="Kataoka I."/>
        </authorList>
    </citation>
    <scope>NUCLEOTIDE SEQUENCE [LARGE SCALE GENOMIC DNA]</scope>
    <source>
        <strain evidence="3">cv. Fuchu</strain>
    </source>
</reference>
<feature type="compositionally biased region" description="Basic and acidic residues" evidence="1">
    <location>
        <begin position="51"/>
        <end position="67"/>
    </location>
</feature>
<feature type="region of interest" description="Disordered" evidence="1">
    <location>
        <begin position="168"/>
        <end position="205"/>
    </location>
</feature>
<dbReference type="OrthoDB" id="1909174at2759"/>
<feature type="region of interest" description="Disordered" evidence="1">
    <location>
        <begin position="282"/>
        <end position="311"/>
    </location>
</feature>
<dbReference type="EMBL" id="BJWL01000313">
    <property type="protein sequence ID" value="GFS38638.1"/>
    <property type="molecule type" value="Genomic_DNA"/>
</dbReference>
<feature type="compositionally biased region" description="Basic and acidic residues" evidence="1">
    <location>
        <begin position="168"/>
        <end position="182"/>
    </location>
</feature>